<dbReference type="Gene3D" id="3.60.10.10">
    <property type="entry name" value="Endonuclease/exonuclease/phosphatase"/>
    <property type="match status" value="1"/>
</dbReference>
<dbReference type="GO" id="GO:0005737">
    <property type="term" value="C:cytoplasm"/>
    <property type="evidence" value="ECO:0007669"/>
    <property type="project" value="TreeGrafter"/>
</dbReference>
<organism evidence="2 3">
    <name type="scientific">Sphingobacterium cellulitidis</name>
    <dbReference type="NCBI Taxonomy" id="1768011"/>
    <lineage>
        <taxon>Bacteria</taxon>
        <taxon>Pseudomonadati</taxon>
        <taxon>Bacteroidota</taxon>
        <taxon>Sphingobacteriia</taxon>
        <taxon>Sphingobacteriales</taxon>
        <taxon>Sphingobacteriaceae</taxon>
        <taxon>Sphingobacterium</taxon>
    </lineage>
</organism>
<comment type="caution">
    <text evidence="2">The sequence shown here is derived from an EMBL/GenBank/DDBJ whole genome shotgun (WGS) entry which is preliminary data.</text>
</comment>
<dbReference type="PANTHER" id="PTHR16320">
    <property type="entry name" value="SPHINGOMYELINASE FAMILY MEMBER"/>
    <property type="match status" value="1"/>
</dbReference>
<dbReference type="InterPro" id="IPR005135">
    <property type="entry name" value="Endo/exonuclease/phosphatase"/>
</dbReference>
<dbReference type="SUPFAM" id="SSF56219">
    <property type="entry name" value="DNase I-like"/>
    <property type="match status" value="1"/>
</dbReference>
<keyword evidence="3" id="KW-1185">Reference proteome</keyword>
<dbReference type="PANTHER" id="PTHR16320:SF1">
    <property type="entry name" value="SPHINGOMYELINASE DDB_G0288017"/>
    <property type="match status" value="1"/>
</dbReference>
<dbReference type="Pfam" id="PF03372">
    <property type="entry name" value="Exo_endo_phos"/>
    <property type="match status" value="1"/>
</dbReference>
<evidence type="ECO:0000313" key="3">
    <source>
        <dbReference type="Proteomes" id="UP000614460"/>
    </source>
</evidence>
<dbReference type="GO" id="GO:0004767">
    <property type="term" value="F:sphingomyelin phosphodiesterase activity"/>
    <property type="evidence" value="ECO:0007669"/>
    <property type="project" value="InterPro"/>
</dbReference>
<dbReference type="EMBL" id="BMKM01000004">
    <property type="protein sequence ID" value="GGE22581.1"/>
    <property type="molecule type" value="Genomic_DNA"/>
</dbReference>
<accession>A0A8H9FZ38</accession>
<dbReference type="Proteomes" id="UP000614460">
    <property type="component" value="Unassembled WGS sequence"/>
</dbReference>
<proteinExistence type="predicted"/>
<reference evidence="2" key="1">
    <citation type="journal article" date="2014" name="Int. J. Syst. Evol. Microbiol.">
        <title>Complete genome sequence of Corynebacterium casei LMG S-19264T (=DSM 44701T), isolated from a smear-ripened cheese.</title>
        <authorList>
            <consortium name="US DOE Joint Genome Institute (JGI-PGF)"/>
            <person name="Walter F."/>
            <person name="Albersmeier A."/>
            <person name="Kalinowski J."/>
            <person name="Ruckert C."/>
        </authorList>
    </citation>
    <scope>NUCLEOTIDE SEQUENCE</scope>
    <source>
        <strain evidence="2">CGMCC 1.15966</strain>
    </source>
</reference>
<evidence type="ECO:0000259" key="1">
    <source>
        <dbReference type="Pfam" id="PF03372"/>
    </source>
</evidence>
<sequence length="313" mass="35007">MSVIFSLLFIFSYKRSNGSKPSLLAPTLELEKRHSGELSLLTYNIAGLPQLISSAETPRASSIRSIGERINRFDIVNVQEDFNYNSELYSSNLHLFRTESMGGVPFGDGLSTLSKYPIRATERVAWKDCSGSDCLTPKGFSYTRLEIAKGVFIDVYNVHATAQDNPVAVLARKKNLKQLQSYIEDKSSCEALLIMGDFNSHYAFGEDHVVSFREEMSLIDTWALLHNRGMIPGVELNFMAKHALTVTDSCESIDKIYFRNSDQIVFTPKKYQVEHDLFSTAAGEPLSDHCAISLKLEWELTDSLGHSDPISGL</sequence>
<evidence type="ECO:0000313" key="2">
    <source>
        <dbReference type="EMBL" id="GGE22581.1"/>
    </source>
</evidence>
<dbReference type="InterPro" id="IPR036691">
    <property type="entry name" value="Endo/exonu/phosph_ase_sf"/>
</dbReference>
<name>A0A8H9FZ38_9SPHI</name>
<reference evidence="2" key="2">
    <citation type="submission" date="2020-09" db="EMBL/GenBank/DDBJ databases">
        <authorList>
            <person name="Sun Q."/>
            <person name="Zhou Y."/>
        </authorList>
    </citation>
    <scope>NUCLEOTIDE SEQUENCE</scope>
    <source>
        <strain evidence="2">CGMCC 1.15966</strain>
    </source>
</reference>
<protein>
    <recommendedName>
        <fullName evidence="1">Endonuclease/exonuclease/phosphatase domain-containing protein</fullName>
    </recommendedName>
</protein>
<dbReference type="AlphaFoldDB" id="A0A8H9FZ38"/>
<dbReference type="InterPro" id="IPR038772">
    <property type="entry name" value="Sph/SMPD2-like"/>
</dbReference>
<gene>
    <name evidence="2" type="ORF">GCM10011516_20320</name>
</gene>
<feature type="domain" description="Endonuclease/exonuclease/phosphatase" evidence="1">
    <location>
        <begin position="41"/>
        <end position="289"/>
    </location>
</feature>